<dbReference type="OrthoDB" id="3782133at2759"/>
<feature type="coiled-coil region" evidence="1">
    <location>
        <begin position="191"/>
        <end position="225"/>
    </location>
</feature>
<dbReference type="EMBL" id="ML986639">
    <property type="protein sequence ID" value="KAF2262570.1"/>
    <property type="molecule type" value="Genomic_DNA"/>
</dbReference>
<reference evidence="3" key="1">
    <citation type="journal article" date="2020" name="Stud. Mycol.">
        <title>101 Dothideomycetes genomes: A test case for predicting lifestyles and emergence of pathogens.</title>
        <authorList>
            <person name="Haridas S."/>
            <person name="Albert R."/>
            <person name="Binder M."/>
            <person name="Bloem J."/>
            <person name="LaButti K."/>
            <person name="Salamov A."/>
            <person name="Andreopoulos B."/>
            <person name="Baker S."/>
            <person name="Barry K."/>
            <person name="Bills G."/>
            <person name="Bluhm B."/>
            <person name="Cannon C."/>
            <person name="Castanera R."/>
            <person name="Culley D."/>
            <person name="Daum C."/>
            <person name="Ezra D."/>
            <person name="Gonzalez J."/>
            <person name="Henrissat B."/>
            <person name="Kuo A."/>
            <person name="Liang C."/>
            <person name="Lipzen A."/>
            <person name="Lutzoni F."/>
            <person name="Magnuson J."/>
            <person name="Mondo S."/>
            <person name="Nolan M."/>
            <person name="Ohm R."/>
            <person name="Pangilinan J."/>
            <person name="Park H.-J."/>
            <person name="Ramirez L."/>
            <person name="Alfaro M."/>
            <person name="Sun H."/>
            <person name="Tritt A."/>
            <person name="Yoshinaga Y."/>
            <person name="Zwiers L.-H."/>
            <person name="Turgeon B."/>
            <person name="Goodwin S."/>
            <person name="Spatafora J."/>
            <person name="Crous P."/>
            <person name="Grigoriev I."/>
        </authorList>
    </citation>
    <scope>NUCLEOTIDE SEQUENCE [LARGE SCALE GENOMIC DNA]</scope>
    <source>
        <strain evidence="3">CBS 304.66</strain>
    </source>
</reference>
<proteinExistence type="predicted"/>
<evidence type="ECO:0000313" key="2">
    <source>
        <dbReference type="EMBL" id="KAF2262570.1"/>
    </source>
</evidence>
<accession>A0A9P4K9M5</accession>
<name>A0A9P4K9M5_9PLEO</name>
<evidence type="ECO:0000313" key="3">
    <source>
        <dbReference type="Proteomes" id="UP000800093"/>
    </source>
</evidence>
<gene>
    <name evidence="2" type="ORF">CC78DRAFT_316473</name>
</gene>
<dbReference type="AlphaFoldDB" id="A0A9P4K9M5"/>
<organism evidence="2 3">
    <name type="scientific">Lojkania enalia</name>
    <dbReference type="NCBI Taxonomy" id="147567"/>
    <lineage>
        <taxon>Eukaryota</taxon>
        <taxon>Fungi</taxon>
        <taxon>Dikarya</taxon>
        <taxon>Ascomycota</taxon>
        <taxon>Pezizomycotina</taxon>
        <taxon>Dothideomycetes</taxon>
        <taxon>Pleosporomycetidae</taxon>
        <taxon>Pleosporales</taxon>
        <taxon>Pleosporales incertae sedis</taxon>
        <taxon>Lojkania</taxon>
    </lineage>
</organism>
<dbReference type="Proteomes" id="UP000800093">
    <property type="component" value="Unassembled WGS sequence"/>
</dbReference>
<keyword evidence="1" id="KW-0175">Coiled coil</keyword>
<evidence type="ECO:0000256" key="1">
    <source>
        <dbReference type="SAM" id="Coils"/>
    </source>
</evidence>
<keyword evidence="3" id="KW-1185">Reference proteome</keyword>
<sequence>MADQPNTRTSAPTNMKNRTPLTLLPRHASHLDLPTTHLASPTELRTILRSPTPIVLEEGEASHCVQLTAAKSLISRLRRDRNHWRTLSLAQRREIKDLSHTFKLSNTKFTNLSNTNKSLQSRLADALATGRSLLGRFHNVSAKCDDLDKKLEEADCNILRLQKSDRAKEKVLQRNLRLKAHLGSMAKQSSEQTLREALNAAIERIEELERVGEKLMEALDKIDENDGSESGEEDSRIGEVDLLEAEIQFRGVLEDESFRSMKEFWGEFLDV</sequence>
<protein>
    <submittedName>
        <fullName evidence="2">Uncharacterized protein</fullName>
    </submittedName>
</protein>
<comment type="caution">
    <text evidence="2">The sequence shown here is derived from an EMBL/GenBank/DDBJ whole genome shotgun (WGS) entry which is preliminary data.</text>
</comment>